<protein>
    <submittedName>
        <fullName evidence="1">Uncharacterized protein</fullName>
    </submittedName>
</protein>
<dbReference type="CDD" id="cd09272">
    <property type="entry name" value="RNase_HI_RT_Ty1"/>
    <property type="match status" value="1"/>
</dbReference>
<proteinExistence type="predicted"/>
<dbReference type="OrthoDB" id="3344688at2759"/>
<accession>A0A1K0G8Z0</accession>
<gene>
    <name evidence="1" type="ORF">UBRO_21082</name>
</gene>
<dbReference type="AlphaFoldDB" id="A0A1K0G8Z0"/>
<dbReference type="EMBL" id="LT558129">
    <property type="protein sequence ID" value="SAM84249.1"/>
    <property type="molecule type" value="Genomic_DNA"/>
</dbReference>
<organism evidence="1 2">
    <name type="scientific">Ustilago bromivora</name>
    <dbReference type="NCBI Taxonomy" id="307758"/>
    <lineage>
        <taxon>Eukaryota</taxon>
        <taxon>Fungi</taxon>
        <taxon>Dikarya</taxon>
        <taxon>Basidiomycota</taxon>
        <taxon>Ustilaginomycotina</taxon>
        <taxon>Ustilaginomycetes</taxon>
        <taxon>Ustilaginales</taxon>
        <taxon>Ustilaginaceae</taxon>
        <taxon>Ustilago</taxon>
    </lineage>
</organism>
<reference evidence="2" key="1">
    <citation type="submission" date="2016-04" db="EMBL/GenBank/DDBJ databases">
        <authorList>
            <person name="Guldener U."/>
            <person name="Guldener U."/>
        </authorList>
    </citation>
    <scope>NUCLEOTIDE SEQUENCE [LARGE SCALE GENOMIC DNA]</scope>
    <source>
        <strain evidence="2">UB2112</strain>
    </source>
</reference>
<sequence length="149" mass="16484">MSLLNDRLTIANSLVKAKYIALAAVAREMLWTSMFLRELGQSLPRTSAICVTAKTSALHSHDQGLVLDPTIPILYSDLSGARVIANDPQHFKRMKHINIAHFFLWDKVADGQLTIAPIQSSENLVDILTKPLAAPRLVYLRQLLGLTAL</sequence>
<name>A0A1K0G8Z0_9BASI</name>
<dbReference type="Proteomes" id="UP000179920">
    <property type="component" value="Chromosome XIII"/>
</dbReference>
<evidence type="ECO:0000313" key="2">
    <source>
        <dbReference type="Proteomes" id="UP000179920"/>
    </source>
</evidence>
<evidence type="ECO:0000313" key="1">
    <source>
        <dbReference type="EMBL" id="SAM84249.1"/>
    </source>
</evidence>